<dbReference type="InterPro" id="IPR038422">
    <property type="entry name" value="Cut8/Sts1_sf"/>
</dbReference>
<evidence type="ECO:0000256" key="4">
    <source>
        <dbReference type="SAM" id="MobiDB-lite"/>
    </source>
</evidence>
<keyword evidence="3" id="KW-0813">Transport</keyword>
<protein>
    <recommendedName>
        <fullName evidence="3">Tethering factor for nuclear proteasome STS1</fullName>
    </recommendedName>
</protein>
<evidence type="ECO:0000256" key="3">
    <source>
        <dbReference type="RuleBase" id="RU368013"/>
    </source>
</evidence>
<feature type="compositionally biased region" description="Basic and acidic residues" evidence="4">
    <location>
        <begin position="22"/>
        <end position="45"/>
    </location>
</feature>
<keyword evidence="6" id="KW-1185">Reference proteome</keyword>
<dbReference type="GO" id="GO:0071630">
    <property type="term" value="P:nuclear protein quality control by the ubiquitin-proteasome system"/>
    <property type="evidence" value="ECO:0007669"/>
    <property type="project" value="UniProtKB-UniRule"/>
</dbReference>
<name>A0A0D7AJP5_9AGAR</name>
<sequence length="351" mass="38275">MSPHIVSSSNHDLPSRPKKRSHDADDPHVRRDASMDRSPTPERPKKTLSKRLRTISAVDAKGKRVKTTKSSAANEEDADFDLGLLLNDLPATSLRGVLTALIDADPSLRKRVLSFIPAPTLQTALAALADASKRLHEAHPYSFSSSSSSSAFSQTSSFSAIGASAFSIHPFSSVALPGASGAHMRDSYITSRLEAPIQVFVSTCLRYLPYFSFAKPTSIAAQPFASSATQHHSALISAYDNHTKAKLVENYMFLAALTGHYASQPAVVHQPLASHLLERLGQEWHAWVDETDAQINKQGAMLARSEAEEWTNFLDSVATSGSPELSRVMRGVRDKWSSRLGWLIGRTPMVE</sequence>
<evidence type="ECO:0000256" key="1">
    <source>
        <dbReference type="ARBA" id="ARBA00006199"/>
    </source>
</evidence>
<organism evidence="5 6">
    <name type="scientific">Fistulina hepatica ATCC 64428</name>
    <dbReference type="NCBI Taxonomy" id="1128425"/>
    <lineage>
        <taxon>Eukaryota</taxon>
        <taxon>Fungi</taxon>
        <taxon>Dikarya</taxon>
        <taxon>Basidiomycota</taxon>
        <taxon>Agaricomycotina</taxon>
        <taxon>Agaricomycetes</taxon>
        <taxon>Agaricomycetidae</taxon>
        <taxon>Agaricales</taxon>
        <taxon>Fistulinaceae</taxon>
        <taxon>Fistulina</taxon>
    </lineage>
</organism>
<evidence type="ECO:0000313" key="5">
    <source>
        <dbReference type="EMBL" id="KIY50550.1"/>
    </source>
</evidence>
<dbReference type="Gene3D" id="1.20.58.1590">
    <property type="entry name" value="Tethering factor for nuclear proteasome Cut8/Sts1"/>
    <property type="match status" value="1"/>
</dbReference>
<proteinExistence type="inferred from homology"/>
<comment type="function">
    <text evidence="3">Involved in ubiquitin-mediated protein degradation. Regulatory factor in the ubiquitin/proteasome pathway that controls the turnover of proteasome substrates. Targets proteasomes to the nucleus and facilitates the degradation of nuclear proteins.</text>
</comment>
<feature type="region of interest" description="Disordered" evidence="4">
    <location>
        <begin position="1"/>
        <end position="50"/>
    </location>
</feature>
<keyword evidence="2 3" id="KW-0539">Nucleus</keyword>
<dbReference type="GO" id="GO:0031144">
    <property type="term" value="P:proteasome localization"/>
    <property type="evidence" value="ECO:0007669"/>
    <property type="project" value="UniProtKB-UniRule"/>
</dbReference>
<dbReference type="GO" id="GO:0005737">
    <property type="term" value="C:cytoplasm"/>
    <property type="evidence" value="ECO:0007669"/>
    <property type="project" value="UniProtKB-SubCell"/>
</dbReference>
<evidence type="ECO:0000313" key="6">
    <source>
        <dbReference type="Proteomes" id="UP000054144"/>
    </source>
</evidence>
<gene>
    <name evidence="5" type="ORF">FISHEDRAFT_38854</name>
</gene>
<dbReference type="PANTHER" id="PTHR28032:SF1">
    <property type="entry name" value="FI02826P"/>
    <property type="match status" value="1"/>
</dbReference>
<dbReference type="AlphaFoldDB" id="A0A0D7AJP5"/>
<dbReference type="Pfam" id="PF08559">
    <property type="entry name" value="Cut8"/>
    <property type="match status" value="1"/>
</dbReference>
<dbReference type="InterPro" id="IPR013868">
    <property type="entry name" value="Cut8/Sts1_fam"/>
</dbReference>
<comment type="similarity">
    <text evidence="1 3">Belongs to the cut8/STS1 family.</text>
</comment>
<dbReference type="Proteomes" id="UP000054144">
    <property type="component" value="Unassembled WGS sequence"/>
</dbReference>
<accession>A0A0D7AJP5</accession>
<reference evidence="5 6" key="1">
    <citation type="journal article" date="2015" name="Fungal Genet. Biol.">
        <title>Evolution of novel wood decay mechanisms in Agaricales revealed by the genome sequences of Fistulina hepatica and Cylindrobasidium torrendii.</title>
        <authorList>
            <person name="Floudas D."/>
            <person name="Held B.W."/>
            <person name="Riley R."/>
            <person name="Nagy L.G."/>
            <person name="Koehler G."/>
            <person name="Ransdell A.S."/>
            <person name="Younus H."/>
            <person name="Chow J."/>
            <person name="Chiniquy J."/>
            <person name="Lipzen A."/>
            <person name="Tritt A."/>
            <person name="Sun H."/>
            <person name="Haridas S."/>
            <person name="LaButti K."/>
            <person name="Ohm R.A."/>
            <person name="Kues U."/>
            <person name="Blanchette R.A."/>
            <person name="Grigoriev I.V."/>
            <person name="Minto R.E."/>
            <person name="Hibbett D.S."/>
        </authorList>
    </citation>
    <scope>NUCLEOTIDE SEQUENCE [LARGE SCALE GENOMIC DNA]</scope>
    <source>
        <strain evidence="5 6">ATCC 64428</strain>
    </source>
</reference>
<dbReference type="EMBL" id="KN881675">
    <property type="protein sequence ID" value="KIY50550.1"/>
    <property type="molecule type" value="Genomic_DNA"/>
</dbReference>
<dbReference type="GO" id="GO:0070628">
    <property type="term" value="F:proteasome binding"/>
    <property type="evidence" value="ECO:0007669"/>
    <property type="project" value="TreeGrafter"/>
</dbReference>
<keyword evidence="3" id="KW-0653">Protein transport</keyword>
<evidence type="ECO:0000256" key="2">
    <source>
        <dbReference type="ARBA" id="ARBA00023242"/>
    </source>
</evidence>
<dbReference type="OrthoDB" id="10061064at2759"/>
<dbReference type="GO" id="GO:0015031">
    <property type="term" value="P:protein transport"/>
    <property type="evidence" value="ECO:0007669"/>
    <property type="project" value="UniProtKB-UniRule"/>
</dbReference>
<comment type="subcellular location">
    <subcellularLocation>
        <location evidence="3">Cytoplasm</location>
    </subcellularLocation>
    <subcellularLocation>
        <location evidence="3">Nucleus</location>
    </subcellularLocation>
</comment>
<dbReference type="GO" id="GO:0031965">
    <property type="term" value="C:nuclear membrane"/>
    <property type="evidence" value="ECO:0007669"/>
    <property type="project" value="TreeGrafter"/>
</dbReference>
<dbReference type="PANTHER" id="PTHR28032">
    <property type="entry name" value="FI02826P"/>
    <property type="match status" value="1"/>
</dbReference>
<feature type="compositionally biased region" description="Polar residues" evidence="4">
    <location>
        <begin position="1"/>
        <end position="12"/>
    </location>
</feature>
<comment type="subunit">
    <text evidence="3">Binds the proteasome.</text>
</comment>
<keyword evidence="3" id="KW-0963">Cytoplasm</keyword>